<feature type="domain" description="AB hydrolase-1" evidence="2">
    <location>
        <begin position="171"/>
        <end position="386"/>
    </location>
</feature>
<dbReference type="Proteomes" id="UP001169027">
    <property type="component" value="Unassembled WGS sequence"/>
</dbReference>
<comment type="caution">
    <text evidence="3">The sequence shown here is derived from an EMBL/GenBank/DDBJ whole genome shotgun (WGS) entry which is preliminary data.</text>
</comment>
<dbReference type="InterPro" id="IPR029058">
    <property type="entry name" value="AB_hydrolase_fold"/>
</dbReference>
<organism evidence="3 4">
    <name type="scientific">Variovorax ginsengisoli</name>
    <dbReference type="NCBI Taxonomy" id="363844"/>
    <lineage>
        <taxon>Bacteria</taxon>
        <taxon>Pseudomonadati</taxon>
        <taxon>Pseudomonadota</taxon>
        <taxon>Betaproteobacteria</taxon>
        <taxon>Burkholderiales</taxon>
        <taxon>Comamonadaceae</taxon>
        <taxon>Variovorax</taxon>
    </lineage>
</organism>
<protein>
    <submittedName>
        <fullName evidence="3">Alpha/beta fold hydrolase</fullName>
    </submittedName>
</protein>
<evidence type="ECO:0000256" key="1">
    <source>
        <dbReference type="ARBA" id="ARBA00038115"/>
    </source>
</evidence>
<dbReference type="SUPFAM" id="SSF53474">
    <property type="entry name" value="alpha/beta-Hydrolases"/>
    <property type="match status" value="1"/>
</dbReference>
<dbReference type="Gene3D" id="1.20.1440.110">
    <property type="entry name" value="acylaminoacyl peptidase"/>
    <property type="match status" value="1"/>
</dbReference>
<reference evidence="3" key="1">
    <citation type="submission" date="2023-06" db="EMBL/GenBank/DDBJ databases">
        <authorList>
            <person name="Jiang Y."/>
            <person name="Liu Q."/>
        </authorList>
    </citation>
    <scope>NUCLEOTIDE SEQUENCE</scope>
    <source>
        <strain evidence="3">CGMCC 1.12090</strain>
    </source>
</reference>
<dbReference type="PANTHER" id="PTHR22946">
    <property type="entry name" value="DIENELACTONE HYDROLASE DOMAIN-CONTAINING PROTEIN-RELATED"/>
    <property type="match status" value="1"/>
</dbReference>
<gene>
    <name evidence="3" type="ORF">Q2T77_37985</name>
</gene>
<evidence type="ECO:0000313" key="3">
    <source>
        <dbReference type="EMBL" id="MDO1538031.1"/>
    </source>
</evidence>
<dbReference type="InterPro" id="IPR000073">
    <property type="entry name" value="AB_hydrolase_1"/>
</dbReference>
<dbReference type="GO" id="GO:0016787">
    <property type="term" value="F:hydrolase activity"/>
    <property type="evidence" value="ECO:0007669"/>
    <property type="project" value="UniProtKB-KW"/>
</dbReference>
<comment type="similarity">
    <text evidence="1">Belongs to the AB hydrolase superfamily. FUS2 hydrolase family.</text>
</comment>
<sequence>MGTLFKDALHERLGTWPLGYIPYGGPDYGEIEAVARAVGDGGDDSFHAAWTAAGARFAAEGEAALAKGHRASARELLLRAACCHGKSFHPLYGLPLDPRLVASYRLQIALFERALALCDDPVLPLRIPFEATAMPGYLVPAAGRATEVRPLLICTNGYDGQITDLYFASAVAASRRGYHCLIFDGPGQGRMLIEQGMPLRPEWEQVIGAVVDFSLALPQVDPSRIALNGWSLGGYLAPRAASGEHRLAACIADPGQADLADGFRAFAAKLGAGPEAAAASSLGDLDPALVDRMEAIIDNDRVLRWSVKQRGFWMNGVATMREYLREIERFSMQGRTGLIRCPTLFTLAEGDPLAAGTQAFFEQLRCPRQLVCFTREEGAEGHCEMLSRSLVNRRSLDWLDEVLGAA</sequence>
<dbReference type="PANTHER" id="PTHR22946:SF12">
    <property type="entry name" value="CONIDIAL PIGMENT BIOSYNTHESIS PROTEIN AYG1 (AFU_ORTHOLOGUE AFUA_2G17550)"/>
    <property type="match status" value="1"/>
</dbReference>
<dbReference type="InterPro" id="IPR050261">
    <property type="entry name" value="FrsA_esterase"/>
</dbReference>
<proteinExistence type="inferred from homology"/>
<name>A0ABT8SGH8_9BURK</name>
<keyword evidence="3" id="KW-0378">Hydrolase</keyword>
<accession>A0ABT8SGH8</accession>
<evidence type="ECO:0000259" key="2">
    <source>
        <dbReference type="Pfam" id="PF12697"/>
    </source>
</evidence>
<dbReference type="RefSeq" id="WP_301816439.1">
    <property type="nucleotide sequence ID" value="NZ_JAUJZH010000058.1"/>
</dbReference>
<keyword evidence="4" id="KW-1185">Reference proteome</keyword>
<dbReference type="EMBL" id="JAUKVY010000058">
    <property type="protein sequence ID" value="MDO1538031.1"/>
    <property type="molecule type" value="Genomic_DNA"/>
</dbReference>
<dbReference type="Pfam" id="PF12697">
    <property type="entry name" value="Abhydrolase_6"/>
    <property type="match status" value="1"/>
</dbReference>
<evidence type="ECO:0000313" key="4">
    <source>
        <dbReference type="Proteomes" id="UP001169027"/>
    </source>
</evidence>
<dbReference type="Gene3D" id="3.40.50.1820">
    <property type="entry name" value="alpha/beta hydrolase"/>
    <property type="match status" value="1"/>
</dbReference>